<reference evidence="2" key="1">
    <citation type="submission" date="2014-07" db="EMBL/GenBank/DDBJ databases">
        <title>Genome sequencing of plant-pathogenic Streptomyces species.</title>
        <authorList>
            <person name="Harrison J."/>
            <person name="Sapp M."/>
            <person name="Thwaites R."/>
            <person name="Studholme D.J."/>
        </authorList>
    </citation>
    <scope>NUCLEOTIDE SEQUENCE [LARGE SCALE GENOMIC DNA]</scope>
    <source>
        <strain evidence="2">NCPPB 4445</strain>
    </source>
</reference>
<dbReference type="AlphaFoldDB" id="A0A0L0JXC3"/>
<organism evidence="1 2">
    <name type="scientific">Streptomyces acidiscabies</name>
    <dbReference type="NCBI Taxonomy" id="42234"/>
    <lineage>
        <taxon>Bacteria</taxon>
        <taxon>Bacillati</taxon>
        <taxon>Actinomycetota</taxon>
        <taxon>Actinomycetes</taxon>
        <taxon>Kitasatosporales</taxon>
        <taxon>Streptomycetaceae</taxon>
        <taxon>Streptomyces</taxon>
    </lineage>
</organism>
<accession>A0A0L0JXC3</accession>
<dbReference type="EMBL" id="JPPY01000168">
    <property type="protein sequence ID" value="KND30204.1"/>
    <property type="molecule type" value="Genomic_DNA"/>
</dbReference>
<proteinExistence type="predicted"/>
<dbReference type="RefSeq" id="WP_050373314.1">
    <property type="nucleotide sequence ID" value="NZ_KQ257829.1"/>
</dbReference>
<comment type="caution">
    <text evidence="1">The sequence shown here is derived from an EMBL/GenBank/DDBJ whole genome shotgun (WGS) entry which is preliminary data.</text>
</comment>
<dbReference type="Proteomes" id="UP000037151">
    <property type="component" value="Unassembled WGS sequence"/>
</dbReference>
<evidence type="ECO:0000313" key="1">
    <source>
        <dbReference type="EMBL" id="KND30204.1"/>
    </source>
</evidence>
<sequence length="61" mass="6707">MARLHLTTRSCLQETERVREHGMTQARAVRFDGYGGRGVLYVAEVVVPEPPSPLSPQDSGP</sequence>
<gene>
    <name evidence="1" type="ORF">IQ63_29495</name>
</gene>
<evidence type="ECO:0000313" key="2">
    <source>
        <dbReference type="Proteomes" id="UP000037151"/>
    </source>
</evidence>
<name>A0A0L0JXC3_9ACTN</name>
<dbReference type="PATRIC" id="fig|42234.21.peg.6078"/>
<protein>
    <submittedName>
        <fullName evidence="1">Uncharacterized protein</fullName>
    </submittedName>
</protein>